<evidence type="ECO:0000256" key="9">
    <source>
        <dbReference type="ARBA" id="ARBA00022840"/>
    </source>
</evidence>
<dbReference type="GO" id="GO:0005524">
    <property type="term" value="F:ATP binding"/>
    <property type="evidence" value="ECO:0007669"/>
    <property type="project" value="UniProtKB-KW"/>
</dbReference>
<dbReference type="EC" id="2.7.13.3" evidence="3"/>
<evidence type="ECO:0000256" key="7">
    <source>
        <dbReference type="ARBA" id="ARBA00022741"/>
    </source>
</evidence>
<dbReference type="CDD" id="cd00082">
    <property type="entry name" value="HisKA"/>
    <property type="match status" value="1"/>
</dbReference>
<evidence type="ECO:0000256" key="6">
    <source>
        <dbReference type="ARBA" id="ARBA00022679"/>
    </source>
</evidence>
<keyword evidence="8 13" id="KW-0418">Kinase</keyword>
<evidence type="ECO:0000259" key="12">
    <source>
        <dbReference type="PROSITE" id="PS50109"/>
    </source>
</evidence>
<dbReference type="EMBL" id="CP052766">
    <property type="protein sequence ID" value="QJR79990.1"/>
    <property type="molecule type" value="Genomic_DNA"/>
</dbReference>
<dbReference type="InterPro" id="IPR003018">
    <property type="entry name" value="GAF"/>
</dbReference>
<comment type="subcellular location">
    <subcellularLocation>
        <location evidence="2">Cell membrane</location>
    </subcellularLocation>
</comment>
<dbReference type="InterPro" id="IPR036890">
    <property type="entry name" value="HATPase_C_sf"/>
</dbReference>
<evidence type="ECO:0000256" key="4">
    <source>
        <dbReference type="ARBA" id="ARBA00022475"/>
    </source>
</evidence>
<dbReference type="SUPFAM" id="SSF47384">
    <property type="entry name" value="Homodimeric domain of signal transducing histidine kinase"/>
    <property type="match status" value="1"/>
</dbReference>
<dbReference type="InterPro" id="IPR004358">
    <property type="entry name" value="Sig_transdc_His_kin-like_C"/>
</dbReference>
<dbReference type="Pfam" id="PF02518">
    <property type="entry name" value="HATPase_c"/>
    <property type="match status" value="1"/>
</dbReference>
<reference evidence="14" key="1">
    <citation type="submission" date="2014-12" db="EMBL/GenBank/DDBJ databases">
        <title>Complete genome sequence of a multi-drug resistant Klebsiella pneumoniae.</title>
        <authorList>
            <person name="Hua X."/>
            <person name="Chen Q."/>
            <person name="Li X."/>
            <person name="Feng Y."/>
            <person name="Ruan Z."/>
            <person name="Yu Y."/>
        </authorList>
    </citation>
    <scope>NUCLEOTIDE SEQUENCE [LARGE SCALE GENOMIC DNA]</scope>
    <source>
        <strain evidence="14">5.12</strain>
    </source>
</reference>
<evidence type="ECO:0000313" key="13">
    <source>
        <dbReference type="EMBL" id="QJR79990.1"/>
    </source>
</evidence>
<proteinExistence type="predicted"/>
<dbReference type="Gene3D" id="3.30.565.10">
    <property type="entry name" value="Histidine kinase-like ATPase, C-terminal domain"/>
    <property type="match status" value="1"/>
</dbReference>
<dbReference type="InterPro" id="IPR005467">
    <property type="entry name" value="His_kinase_dom"/>
</dbReference>
<dbReference type="RefSeq" id="WP_075608698.1">
    <property type="nucleotide sequence ID" value="NZ_CP052766.1"/>
</dbReference>
<dbReference type="SMART" id="SM00065">
    <property type="entry name" value="GAF"/>
    <property type="match status" value="1"/>
</dbReference>
<dbReference type="KEGG" id="apel:CA267_003940"/>
<keyword evidence="6" id="KW-0808">Transferase</keyword>
<organism evidence="13 14">
    <name type="scientific">Alteromonas pelagimontana</name>
    <dbReference type="NCBI Taxonomy" id="1858656"/>
    <lineage>
        <taxon>Bacteria</taxon>
        <taxon>Pseudomonadati</taxon>
        <taxon>Pseudomonadota</taxon>
        <taxon>Gammaproteobacteria</taxon>
        <taxon>Alteromonadales</taxon>
        <taxon>Alteromonadaceae</taxon>
        <taxon>Alteromonas/Salinimonas group</taxon>
        <taxon>Alteromonas</taxon>
    </lineage>
</organism>
<dbReference type="Gene3D" id="3.30.450.40">
    <property type="match status" value="1"/>
</dbReference>
<keyword evidence="5" id="KW-0597">Phosphoprotein</keyword>
<name>A0A6M4MBK8_9ALTE</name>
<evidence type="ECO:0000313" key="14">
    <source>
        <dbReference type="Proteomes" id="UP000219285"/>
    </source>
</evidence>
<dbReference type="InterPro" id="IPR029016">
    <property type="entry name" value="GAF-like_dom_sf"/>
</dbReference>
<dbReference type="PRINTS" id="PR00344">
    <property type="entry name" value="BCTRLSENSOR"/>
</dbReference>
<evidence type="ECO:0000256" key="3">
    <source>
        <dbReference type="ARBA" id="ARBA00012438"/>
    </source>
</evidence>
<evidence type="ECO:0000256" key="1">
    <source>
        <dbReference type="ARBA" id="ARBA00000085"/>
    </source>
</evidence>
<evidence type="ECO:0000256" key="10">
    <source>
        <dbReference type="ARBA" id="ARBA00023012"/>
    </source>
</evidence>
<dbReference type="GO" id="GO:0005886">
    <property type="term" value="C:plasma membrane"/>
    <property type="evidence" value="ECO:0007669"/>
    <property type="project" value="UniProtKB-SubCell"/>
</dbReference>
<dbReference type="SUPFAM" id="SSF55781">
    <property type="entry name" value="GAF domain-like"/>
    <property type="match status" value="1"/>
</dbReference>
<keyword evidence="10" id="KW-0902">Two-component regulatory system</keyword>
<comment type="catalytic activity">
    <reaction evidence="1">
        <text>ATP + protein L-histidine = ADP + protein N-phospho-L-histidine.</text>
        <dbReference type="EC" id="2.7.13.3"/>
    </reaction>
</comment>
<evidence type="ECO:0000256" key="11">
    <source>
        <dbReference type="ARBA" id="ARBA00023136"/>
    </source>
</evidence>
<dbReference type="PROSITE" id="PS50109">
    <property type="entry name" value="HIS_KIN"/>
    <property type="match status" value="1"/>
</dbReference>
<keyword evidence="11" id="KW-0472">Membrane</keyword>
<dbReference type="GO" id="GO:0000155">
    <property type="term" value="F:phosphorelay sensor kinase activity"/>
    <property type="evidence" value="ECO:0007669"/>
    <property type="project" value="InterPro"/>
</dbReference>
<dbReference type="SMART" id="SM00388">
    <property type="entry name" value="HisKA"/>
    <property type="match status" value="1"/>
</dbReference>
<reference evidence="13 14" key="2">
    <citation type="submission" date="2020-04" db="EMBL/GenBank/DDBJ databases">
        <title>Complete genome sequence of Alteromonas pelagimontana 5.12T.</title>
        <authorList>
            <person name="Sinha R.K."/>
            <person name="Krishnan K.P."/>
            <person name="Kurian J.P."/>
        </authorList>
    </citation>
    <scope>NUCLEOTIDE SEQUENCE [LARGE SCALE GENOMIC DNA]</scope>
    <source>
        <strain evidence="13 14">5.12</strain>
    </source>
</reference>
<dbReference type="InterPro" id="IPR003661">
    <property type="entry name" value="HisK_dim/P_dom"/>
</dbReference>
<keyword evidence="7" id="KW-0547">Nucleotide-binding</keyword>
<dbReference type="FunFam" id="3.30.565.10:FF:000023">
    <property type="entry name" value="PAS domain-containing sensor histidine kinase"/>
    <property type="match status" value="1"/>
</dbReference>
<evidence type="ECO:0000256" key="5">
    <source>
        <dbReference type="ARBA" id="ARBA00022553"/>
    </source>
</evidence>
<keyword evidence="4" id="KW-1003">Cell membrane</keyword>
<dbReference type="Proteomes" id="UP000219285">
    <property type="component" value="Chromosome"/>
</dbReference>
<dbReference type="InterPro" id="IPR036097">
    <property type="entry name" value="HisK_dim/P_sf"/>
</dbReference>
<dbReference type="Gene3D" id="1.10.287.130">
    <property type="match status" value="1"/>
</dbReference>
<sequence>MHIAPKPFDEEQRLSDLLSYDVLDTEAEALFDELTQLASQICGTPIALVSLIDSDRQWFKSKVGINETETSRNVAFCAHAILQDEVFEVADASKDPRFKDNPLVEKSPNIRFYAGAPLITPNGHAIGTLCALSSKPKTLTCTQKQALKTLSRAVISQLELRKKNQELRRINHFRSEFLSYISHEIRTPMNAINTFSRLLKKEAKATNLPEFFSESLTHIVKSGDRLLEIVNSVLDIQQLETGKLTLLPRVITSKDFFVHLFTLMNVRAEDENVTFQWHIDDSLPPVMKLDDTKFGQIVLNILSNAIKYTPATKNVICQIFYAQEQLVLVVKDEGIGISEEEQQRLFSPYHRTDDAKKFEGTGLGLAITKGLVDLMEGQITVKSHAGSGSTFKISIPVAPPTAQDIADAQAPASDVKLAIKANPAITDKTKLLADGLDAVLTKPVEVGALIHILNQYLSEDKK</sequence>
<dbReference type="Pfam" id="PF00512">
    <property type="entry name" value="HisKA"/>
    <property type="match status" value="1"/>
</dbReference>
<dbReference type="InterPro" id="IPR003594">
    <property type="entry name" value="HATPase_dom"/>
</dbReference>
<dbReference type="SUPFAM" id="SSF55874">
    <property type="entry name" value="ATPase domain of HSP90 chaperone/DNA topoisomerase II/histidine kinase"/>
    <property type="match status" value="1"/>
</dbReference>
<keyword evidence="14" id="KW-1185">Reference proteome</keyword>
<accession>A0A6M4MBK8</accession>
<feature type="domain" description="Histidine kinase" evidence="12">
    <location>
        <begin position="180"/>
        <end position="399"/>
    </location>
</feature>
<dbReference type="PANTHER" id="PTHR43047">
    <property type="entry name" value="TWO-COMPONENT HISTIDINE PROTEIN KINASE"/>
    <property type="match status" value="1"/>
</dbReference>
<dbReference type="Pfam" id="PF01590">
    <property type="entry name" value="GAF"/>
    <property type="match status" value="1"/>
</dbReference>
<gene>
    <name evidence="13" type="ORF">CA267_003940</name>
</gene>
<protein>
    <recommendedName>
        <fullName evidence="3">histidine kinase</fullName>
        <ecNumber evidence="3">2.7.13.3</ecNumber>
    </recommendedName>
</protein>
<dbReference type="OrthoDB" id="9812358at2"/>
<evidence type="ECO:0000256" key="8">
    <source>
        <dbReference type="ARBA" id="ARBA00022777"/>
    </source>
</evidence>
<dbReference type="SMART" id="SM00387">
    <property type="entry name" value="HATPase_c"/>
    <property type="match status" value="1"/>
</dbReference>
<keyword evidence="9" id="KW-0067">ATP-binding</keyword>
<dbReference type="AlphaFoldDB" id="A0A6M4MBK8"/>
<evidence type="ECO:0000256" key="2">
    <source>
        <dbReference type="ARBA" id="ARBA00004236"/>
    </source>
</evidence>